<proteinExistence type="predicted"/>
<dbReference type="AlphaFoldDB" id="A0A9X5GS02"/>
<reference evidence="3" key="1">
    <citation type="submission" date="2018-09" db="EMBL/GenBank/DDBJ databases">
        <title>Murine metabolic-syndrome-specific gut microbial biobank.</title>
        <authorList>
            <person name="Liu C."/>
        </authorList>
    </citation>
    <scope>NUCLEOTIDE SEQUENCE</scope>
    <source>
        <strain evidence="3">D42-62</strain>
    </source>
</reference>
<comment type="caution">
    <text evidence="3">The sequence shown here is derived from an EMBL/GenBank/DDBJ whole genome shotgun (WGS) entry which is preliminary data.</text>
</comment>
<feature type="domain" description="SHS2" evidence="2">
    <location>
        <begin position="11"/>
        <end position="208"/>
    </location>
</feature>
<dbReference type="CDD" id="cd24004">
    <property type="entry name" value="ASKHA_NBD_PilM-like"/>
    <property type="match status" value="1"/>
</dbReference>
<feature type="compositionally biased region" description="Basic and acidic residues" evidence="1">
    <location>
        <begin position="593"/>
        <end position="610"/>
    </location>
</feature>
<dbReference type="Gene3D" id="3.30.420.40">
    <property type="match status" value="2"/>
</dbReference>
<dbReference type="GO" id="GO:0051301">
    <property type="term" value="P:cell division"/>
    <property type="evidence" value="ECO:0007669"/>
    <property type="project" value="UniProtKB-KW"/>
</dbReference>
<dbReference type="PANTHER" id="PTHR32432:SF3">
    <property type="entry name" value="ETHANOLAMINE UTILIZATION PROTEIN EUTJ"/>
    <property type="match status" value="1"/>
</dbReference>
<dbReference type="InterPro" id="IPR050696">
    <property type="entry name" value="FtsA/MreB"/>
</dbReference>
<feature type="compositionally biased region" description="Basic and acidic residues" evidence="1">
    <location>
        <begin position="617"/>
        <end position="627"/>
    </location>
</feature>
<feature type="region of interest" description="Disordered" evidence="1">
    <location>
        <begin position="592"/>
        <end position="627"/>
    </location>
</feature>
<protein>
    <submittedName>
        <fullName evidence="3">Cell division protein FtsA</fullName>
    </submittedName>
</protein>
<evidence type="ECO:0000313" key="4">
    <source>
        <dbReference type="Proteomes" id="UP001154420"/>
    </source>
</evidence>
<keyword evidence="4" id="KW-1185">Reference proteome</keyword>
<accession>A0A9X5GS02</accession>
<keyword evidence="3" id="KW-0132">Cell division</keyword>
<dbReference type="Proteomes" id="UP001154420">
    <property type="component" value="Unassembled WGS sequence"/>
</dbReference>
<dbReference type="SUPFAM" id="SSF53067">
    <property type="entry name" value="Actin-like ATPase domain"/>
    <property type="match status" value="2"/>
</dbReference>
<dbReference type="RefSeq" id="WP_160558673.1">
    <property type="nucleotide sequence ID" value="NZ_QZDT01000002.1"/>
</dbReference>
<evidence type="ECO:0000313" key="3">
    <source>
        <dbReference type="EMBL" id="NBJ91602.1"/>
    </source>
</evidence>
<dbReference type="OrthoDB" id="9768127at2"/>
<organism evidence="3 4">
    <name type="scientific">Parablautia muri</name>
    <dbReference type="NCBI Taxonomy" id="2320879"/>
    <lineage>
        <taxon>Bacteria</taxon>
        <taxon>Bacillati</taxon>
        <taxon>Bacillota</taxon>
        <taxon>Clostridia</taxon>
        <taxon>Lachnospirales</taxon>
        <taxon>Lachnospiraceae</taxon>
        <taxon>Parablautia</taxon>
    </lineage>
</organism>
<sequence>MDSKRYAGQLVFGLDIGTRSIVGTVGYKTGNQFVVIAHRVKEHDTRSMLDGQIHDIHRVGETIADVKSQLESVVGRPLSEVCIAAAGRVLRTVTTHVEYPFTGDQEVRQEDIYGLISAGIEQAYQEFIEQNEESDFKFYCVGYSVVRYYLNGYLMGNLEGHKARTIGLDLIATFLPDDVVDGLYKAVEIAGLSVSSLTLEPIAAIQLAIPERFRMLNIALLDVGAGTSDISITNDGCILAYGMIPIAGDVLTESIARHCLVDFATAEQIKRDAGEMEMISYTDVMLLPQTVSSKEIKEVTAPIIDEMATQAAEKIKELNGDKAVSAVFVVGGGGKMPGYTEAVAEKLGIAKERVALRGEEVMQQIVFEEDVKKDSVLVTPIGICLNFYEQSNNFIFVSFNGSRIKIYDNNRLSVGDAALQVQFPNDGLFPKRGKALNFTVNGKHRMARGQLGEAAVITVNGEMADIYTPIHANDVIKVVESTAGEEGHLMLSALPETSESLSIYVNEKRVIVPRFASVNGSLQSNYYEIQEGDEITILNYYTVGQIIEFMDVVLDPHMNLYVNNRLADRETPVYENFSVLWTLETLPTALDLWQEKETDTDNGESEERGDGQSGMDEQAKAAEKSAPEKKEITIELMVNGKPIALNGKNEYIYVDVFEAIDFDLSRPRGKSIVTTLNGRSAQYMEPLHSGDVLEVYWRS</sequence>
<evidence type="ECO:0000256" key="1">
    <source>
        <dbReference type="SAM" id="MobiDB-lite"/>
    </source>
</evidence>
<dbReference type="InterPro" id="IPR003494">
    <property type="entry name" value="SHS2_FtsA"/>
</dbReference>
<gene>
    <name evidence="3" type="ORF">D5281_03100</name>
</gene>
<evidence type="ECO:0000259" key="2">
    <source>
        <dbReference type="SMART" id="SM00842"/>
    </source>
</evidence>
<name>A0A9X5GS02_9FIRM</name>
<dbReference type="InterPro" id="IPR043129">
    <property type="entry name" value="ATPase_NBD"/>
</dbReference>
<dbReference type="PANTHER" id="PTHR32432">
    <property type="entry name" value="CELL DIVISION PROTEIN FTSA-RELATED"/>
    <property type="match status" value="1"/>
</dbReference>
<dbReference type="EMBL" id="QZDT01000002">
    <property type="protein sequence ID" value="NBJ91602.1"/>
    <property type="molecule type" value="Genomic_DNA"/>
</dbReference>
<dbReference type="Pfam" id="PF14450">
    <property type="entry name" value="FtsA"/>
    <property type="match status" value="1"/>
</dbReference>
<keyword evidence="3" id="KW-0131">Cell cycle</keyword>
<dbReference type="SMART" id="SM00842">
    <property type="entry name" value="FtsA"/>
    <property type="match status" value="1"/>
</dbReference>